<organism evidence="2 3">
    <name type="scientific">Aspergillus felis</name>
    <dbReference type="NCBI Taxonomy" id="1287682"/>
    <lineage>
        <taxon>Eukaryota</taxon>
        <taxon>Fungi</taxon>
        <taxon>Dikarya</taxon>
        <taxon>Ascomycota</taxon>
        <taxon>Pezizomycotina</taxon>
        <taxon>Eurotiomycetes</taxon>
        <taxon>Eurotiomycetidae</taxon>
        <taxon>Eurotiales</taxon>
        <taxon>Aspergillaceae</taxon>
        <taxon>Aspergillus</taxon>
        <taxon>Aspergillus subgen. Fumigati</taxon>
    </lineage>
</organism>
<keyword evidence="3" id="KW-1185">Reference proteome</keyword>
<feature type="compositionally biased region" description="Polar residues" evidence="1">
    <location>
        <begin position="21"/>
        <end position="38"/>
    </location>
</feature>
<evidence type="ECO:0000256" key="1">
    <source>
        <dbReference type="SAM" id="MobiDB-lite"/>
    </source>
</evidence>
<evidence type="ECO:0000313" key="3">
    <source>
        <dbReference type="Proteomes" id="UP000641853"/>
    </source>
</evidence>
<reference evidence="2" key="1">
    <citation type="submission" date="2020-06" db="EMBL/GenBank/DDBJ databases">
        <title>Draft genome sequences of strains closely related to Aspergillus parafelis and Aspergillus hiratsukae.</title>
        <authorList>
            <person name="Dos Santos R.A.C."/>
            <person name="Rivero-Menendez O."/>
            <person name="Steenwyk J.L."/>
            <person name="Mead M.E."/>
            <person name="Goldman G.H."/>
            <person name="Alastruey-Izquierdo A."/>
            <person name="Rokas A."/>
        </authorList>
    </citation>
    <scope>NUCLEOTIDE SEQUENCE</scope>
    <source>
        <strain evidence="2">CNM-CM7691</strain>
    </source>
</reference>
<sequence>MASPTEPIEDEYDPELWTAIPDNSKTTIPEGRATQNEPGLSEEPKLSKLGHQALLNKSMDAVPIGTLSQTISPTLTRLQRETGK</sequence>
<dbReference type="EMBL" id="JACBAG010001924">
    <property type="protein sequence ID" value="KAF7175271.1"/>
    <property type="molecule type" value="Genomic_DNA"/>
</dbReference>
<dbReference type="Proteomes" id="UP000641853">
    <property type="component" value="Unassembled WGS sequence"/>
</dbReference>
<gene>
    <name evidence="2" type="ORF">CNMCM7691_007311</name>
</gene>
<accession>A0A8H6QLB9</accession>
<dbReference type="AlphaFoldDB" id="A0A8H6QLB9"/>
<feature type="region of interest" description="Disordered" evidence="1">
    <location>
        <begin position="1"/>
        <end position="45"/>
    </location>
</feature>
<name>A0A8H6QLB9_9EURO</name>
<protein>
    <submittedName>
        <fullName evidence="2">Uncharacterized protein</fullName>
    </submittedName>
</protein>
<evidence type="ECO:0000313" key="2">
    <source>
        <dbReference type="EMBL" id="KAF7175271.1"/>
    </source>
</evidence>
<proteinExistence type="predicted"/>
<comment type="caution">
    <text evidence="2">The sequence shown here is derived from an EMBL/GenBank/DDBJ whole genome shotgun (WGS) entry which is preliminary data.</text>
</comment>